<reference evidence="7 8" key="1">
    <citation type="submission" date="2019-09" db="EMBL/GenBank/DDBJ databases">
        <authorList>
            <person name="Chandra G."/>
            <person name="Truman W A."/>
        </authorList>
    </citation>
    <scope>NUCLEOTIDE SEQUENCE [LARGE SCALE GENOMIC DNA]</scope>
    <source>
        <strain evidence="7">PS659</strain>
    </source>
</reference>
<organism evidence="7 8">
    <name type="scientific">Pseudomonas fluorescens</name>
    <dbReference type="NCBI Taxonomy" id="294"/>
    <lineage>
        <taxon>Bacteria</taxon>
        <taxon>Pseudomonadati</taxon>
        <taxon>Pseudomonadota</taxon>
        <taxon>Gammaproteobacteria</taxon>
        <taxon>Pseudomonadales</taxon>
        <taxon>Pseudomonadaceae</taxon>
        <taxon>Pseudomonas</taxon>
    </lineage>
</organism>
<accession>A0A5E6VP32</accession>
<dbReference type="FunFam" id="3.40.605.10:FF:000007">
    <property type="entry name" value="NAD/NADP-dependent betaine aldehyde dehydrogenase"/>
    <property type="match status" value="1"/>
</dbReference>
<dbReference type="GO" id="GO:0004029">
    <property type="term" value="F:aldehyde dehydrogenase (NAD+) activity"/>
    <property type="evidence" value="ECO:0007669"/>
    <property type="project" value="UniProtKB-EC"/>
</dbReference>
<evidence type="ECO:0000313" key="7">
    <source>
        <dbReference type="EMBL" id="VVN13696.1"/>
    </source>
</evidence>
<evidence type="ECO:0000256" key="2">
    <source>
        <dbReference type="ARBA" id="ARBA00023002"/>
    </source>
</evidence>
<dbReference type="InterPro" id="IPR029510">
    <property type="entry name" value="Ald_DH_CS_GLU"/>
</dbReference>
<dbReference type="SUPFAM" id="SSF53720">
    <property type="entry name" value="ALDH-like"/>
    <property type="match status" value="1"/>
</dbReference>
<evidence type="ECO:0000256" key="3">
    <source>
        <dbReference type="ARBA" id="ARBA00023027"/>
    </source>
</evidence>
<dbReference type="Pfam" id="PF00171">
    <property type="entry name" value="Aldedh"/>
    <property type="match status" value="1"/>
</dbReference>
<dbReference type="Gene3D" id="3.40.309.10">
    <property type="entry name" value="Aldehyde Dehydrogenase, Chain A, domain 2"/>
    <property type="match status" value="1"/>
</dbReference>
<dbReference type="InterPro" id="IPR016161">
    <property type="entry name" value="Ald_DH/histidinol_DH"/>
</dbReference>
<evidence type="ECO:0000256" key="5">
    <source>
        <dbReference type="RuleBase" id="RU003345"/>
    </source>
</evidence>
<keyword evidence="3" id="KW-0520">NAD</keyword>
<sequence>MTAAHYIGGHWVTGEGTDLISVFDPSIGQPFAELKATSVAQVDQAIAAARQALPAWKTVAASQRAAYLRGFAEQIEQRREALITLQMQNNGKPRHEAVVDIDDAVSTFNYYAGLAEQLDARQDRDVALPMPGFTSHTRLEPVGVVGLIVPWNFPLVTSAWKIAPALAAGCTVVLKPSEITPLIEQTYGHIADAVGLPAGVLNIVGGKAETGAALSNHPGLDKLSFTGSNAVGSQVMRSSAAHCRPITLELGGKSAIVVFDDCDLDQAVEWIVAGICWNAGQMCSATSRLLMQDSIADALTERLQVALEKLRVGNPLTGEVEMGPLTSQAQWNKVSEYFTIARAEGLHCAVGGDVLRDSGWFVCPTLYTDVPLTSRLWNEEIFGPVLCSHRFSTEEQALALANDSRFGLVATVISADLERAERVANALEVGHVWINSIQAVFVETSWGGTKGSGIGRELGPWGLSAYQSVKHVTRCLG</sequence>
<evidence type="ECO:0000313" key="8">
    <source>
        <dbReference type="Proteomes" id="UP000326729"/>
    </source>
</evidence>
<keyword evidence="2 5" id="KW-0560">Oxidoreductase</keyword>
<evidence type="ECO:0000259" key="6">
    <source>
        <dbReference type="Pfam" id="PF00171"/>
    </source>
</evidence>
<dbReference type="InterPro" id="IPR016162">
    <property type="entry name" value="Ald_DH_N"/>
</dbReference>
<dbReference type="RefSeq" id="WP_150717651.1">
    <property type="nucleotide sequence ID" value="NZ_CABVGY010000024.1"/>
</dbReference>
<dbReference type="PANTHER" id="PTHR43860:SF2">
    <property type="entry name" value="BETAINE ALDEHYDE DEHYDROGENASE-RELATED"/>
    <property type="match status" value="1"/>
</dbReference>
<dbReference type="EC" id="1.2.1.3" evidence="7"/>
<dbReference type="AlphaFoldDB" id="A0A5E6VP32"/>
<dbReference type="InterPro" id="IPR016163">
    <property type="entry name" value="Ald_DH_C"/>
</dbReference>
<dbReference type="Gene3D" id="3.40.605.10">
    <property type="entry name" value="Aldehyde Dehydrogenase, Chain A, domain 1"/>
    <property type="match status" value="1"/>
</dbReference>
<dbReference type="FunFam" id="3.40.309.10:FF:000012">
    <property type="entry name" value="Betaine aldehyde dehydrogenase"/>
    <property type="match status" value="1"/>
</dbReference>
<name>A0A5E6VP32_PSEFL</name>
<gene>
    <name evidence="7" type="primary">aldA</name>
    <name evidence="7" type="ORF">PS659_04002</name>
</gene>
<evidence type="ECO:0000256" key="1">
    <source>
        <dbReference type="ARBA" id="ARBA00009986"/>
    </source>
</evidence>
<dbReference type="CDD" id="cd07110">
    <property type="entry name" value="ALDH_F10_BADH"/>
    <property type="match status" value="1"/>
</dbReference>
<dbReference type="Proteomes" id="UP000326729">
    <property type="component" value="Unassembled WGS sequence"/>
</dbReference>
<dbReference type="OrthoDB" id="9812625at2"/>
<proteinExistence type="inferred from homology"/>
<dbReference type="EMBL" id="CABVGY010000024">
    <property type="protein sequence ID" value="VVN13696.1"/>
    <property type="molecule type" value="Genomic_DNA"/>
</dbReference>
<protein>
    <submittedName>
        <fullName evidence="7">Aldehyde dehydrogenase AldA</fullName>
        <ecNumber evidence="7">1.2.1.3</ecNumber>
    </submittedName>
</protein>
<feature type="active site" evidence="4">
    <location>
        <position position="249"/>
    </location>
</feature>
<dbReference type="PANTHER" id="PTHR43860">
    <property type="entry name" value="BETAINE ALDEHYDE DEHYDROGENASE"/>
    <property type="match status" value="1"/>
</dbReference>
<comment type="similarity">
    <text evidence="1 5">Belongs to the aldehyde dehydrogenase family.</text>
</comment>
<dbReference type="PROSITE" id="PS00687">
    <property type="entry name" value="ALDEHYDE_DEHYDR_GLU"/>
    <property type="match status" value="1"/>
</dbReference>
<feature type="domain" description="Aldehyde dehydrogenase" evidence="6">
    <location>
        <begin position="11"/>
        <end position="472"/>
    </location>
</feature>
<evidence type="ECO:0000256" key="4">
    <source>
        <dbReference type="PROSITE-ProRule" id="PRU10007"/>
    </source>
</evidence>
<dbReference type="InterPro" id="IPR015590">
    <property type="entry name" value="Aldehyde_DH_dom"/>
</dbReference>